<accession>C4KLB2</accession>
<dbReference type="KEGG" id="sid:M164_2395"/>
<proteinExistence type="predicted"/>
<dbReference type="EMBL" id="CP001402">
    <property type="protein sequence ID" value="ACR42993.1"/>
    <property type="molecule type" value="Genomic_DNA"/>
</dbReference>
<sequence>MTTPIVNPIVLEGYTPSYVLINLDQFPQIVQAS</sequence>
<organism evidence="1 2">
    <name type="scientific">Saccharolobus islandicus (strain M.16.4 / Kamchatka #3)</name>
    <name type="common">Sulfolobus islandicus</name>
    <dbReference type="NCBI Taxonomy" id="426118"/>
    <lineage>
        <taxon>Archaea</taxon>
        <taxon>Thermoproteota</taxon>
        <taxon>Thermoprotei</taxon>
        <taxon>Sulfolobales</taxon>
        <taxon>Sulfolobaceae</taxon>
        <taxon>Saccharolobus</taxon>
    </lineage>
</organism>
<reference evidence="1 2" key="1">
    <citation type="journal article" date="2009" name="Proc. Natl. Acad. Sci. U.S.A.">
        <title>Biogeography of the Sulfolobus islandicus pan-genome.</title>
        <authorList>
            <person name="Reno M.L."/>
            <person name="Held N.L."/>
            <person name="Fields C.J."/>
            <person name="Burke P.V."/>
            <person name="Whitaker R.J."/>
        </authorList>
    </citation>
    <scope>NUCLEOTIDE SEQUENCE [LARGE SCALE GENOMIC DNA]</scope>
    <source>
        <strain evidence="2">M.16.4 / Kamchatka #3</strain>
    </source>
</reference>
<protein>
    <submittedName>
        <fullName evidence="1">Uncharacterized protein</fullName>
    </submittedName>
</protein>
<evidence type="ECO:0000313" key="1">
    <source>
        <dbReference type="EMBL" id="ACR42993.1"/>
    </source>
</evidence>
<dbReference type="Proteomes" id="UP000001479">
    <property type="component" value="Chromosome"/>
</dbReference>
<name>C4KLB2_SACI6</name>
<evidence type="ECO:0000313" key="2">
    <source>
        <dbReference type="Proteomes" id="UP000001479"/>
    </source>
</evidence>
<gene>
    <name evidence="1" type="ordered locus">M164_2395</name>
</gene>
<dbReference type="HOGENOM" id="CLU_3379985_0_0_2"/>
<dbReference type="AlphaFoldDB" id="C4KLB2"/>